<dbReference type="GO" id="GO:0005737">
    <property type="term" value="C:cytoplasm"/>
    <property type="evidence" value="ECO:0007669"/>
    <property type="project" value="TreeGrafter"/>
</dbReference>
<proteinExistence type="predicted"/>
<feature type="domain" description="NAD-dependent epimerase/dehydratase" evidence="1">
    <location>
        <begin position="1"/>
        <end position="224"/>
    </location>
</feature>
<accession>A0AAE9YE01</accession>
<dbReference type="PANTHER" id="PTHR48079:SF6">
    <property type="entry name" value="NAD(P)-BINDING DOMAIN-CONTAINING PROTEIN-RELATED"/>
    <property type="match status" value="1"/>
</dbReference>
<dbReference type="InterPro" id="IPR051783">
    <property type="entry name" value="NAD(P)-dependent_oxidoreduct"/>
</dbReference>
<gene>
    <name evidence="2" type="ORF">PO878_05105</name>
</gene>
<name>A0AAE9YE01_9ACTN</name>
<dbReference type="AlphaFoldDB" id="A0AAE9YE01"/>
<sequence length="333" mass="34765">MVTGATGFVGSHAVRTLQAAGHEVRLLVRDGVKVERVLGPGVVDPAHVVVGDMTEPEAVDRALEGCDACIHAAAVVSVSTTGGDQSKNTDGARTVLGRAVAAGCDPVVYTSTVGIFIPPHAPVITPDSPLAQPRSGYGRSKVGAEHYTRGLADAGAPIVVVYPGGVTGPDQPVLDSNMEGLAESLKVGLPVCRSGGLSVIDVRDLADVLVAVLEPGRGPRRYMAGGRFFDWDAYAALLADVSGHTLRRFPVSGRALRGMGAGLDLVRRLRPVDWPVNRDSTEFMTTMVPTDDSLLAEDLGITYRPTEETIADALRWLVAAGHLDAGLVPALSP</sequence>
<dbReference type="PANTHER" id="PTHR48079">
    <property type="entry name" value="PROTEIN YEEZ"/>
    <property type="match status" value="1"/>
</dbReference>
<dbReference type="Pfam" id="PF01370">
    <property type="entry name" value="Epimerase"/>
    <property type="match status" value="1"/>
</dbReference>
<evidence type="ECO:0000313" key="2">
    <source>
        <dbReference type="EMBL" id="WCO69228.1"/>
    </source>
</evidence>
<evidence type="ECO:0000259" key="1">
    <source>
        <dbReference type="Pfam" id="PF01370"/>
    </source>
</evidence>
<protein>
    <submittedName>
        <fullName evidence="2">NAD-dependent epimerase/dehydratase family protein</fullName>
    </submittedName>
</protein>
<dbReference type="EMBL" id="CP116942">
    <property type="protein sequence ID" value="WCO69228.1"/>
    <property type="molecule type" value="Genomic_DNA"/>
</dbReference>
<dbReference type="GO" id="GO:0004029">
    <property type="term" value="F:aldehyde dehydrogenase (NAD+) activity"/>
    <property type="evidence" value="ECO:0007669"/>
    <property type="project" value="TreeGrafter"/>
</dbReference>
<dbReference type="Gene3D" id="3.40.50.720">
    <property type="entry name" value="NAD(P)-binding Rossmann-like Domain"/>
    <property type="match status" value="1"/>
</dbReference>
<keyword evidence="3" id="KW-1185">Reference proteome</keyword>
<dbReference type="InterPro" id="IPR001509">
    <property type="entry name" value="Epimerase_deHydtase"/>
</dbReference>
<dbReference type="KEGG" id="ima:PO878_05105"/>
<dbReference type="InterPro" id="IPR036291">
    <property type="entry name" value="NAD(P)-bd_dom_sf"/>
</dbReference>
<dbReference type="Proteomes" id="UP001216390">
    <property type="component" value="Chromosome"/>
</dbReference>
<dbReference type="RefSeq" id="WP_272738741.1">
    <property type="nucleotide sequence ID" value="NZ_CP116942.1"/>
</dbReference>
<evidence type="ECO:0000313" key="3">
    <source>
        <dbReference type="Proteomes" id="UP001216390"/>
    </source>
</evidence>
<dbReference type="SUPFAM" id="SSF51735">
    <property type="entry name" value="NAD(P)-binding Rossmann-fold domains"/>
    <property type="match status" value="1"/>
</dbReference>
<organism evidence="2 3">
    <name type="scientific">Iamia majanohamensis</name>
    <dbReference type="NCBI Taxonomy" id="467976"/>
    <lineage>
        <taxon>Bacteria</taxon>
        <taxon>Bacillati</taxon>
        <taxon>Actinomycetota</taxon>
        <taxon>Acidimicrobiia</taxon>
        <taxon>Acidimicrobiales</taxon>
        <taxon>Iamiaceae</taxon>
        <taxon>Iamia</taxon>
    </lineage>
</organism>
<reference evidence="2" key="1">
    <citation type="submission" date="2023-01" db="EMBL/GenBank/DDBJ databases">
        <title>The diversity of Class Acidimicrobiia in South China Sea sediment environments and the proposal of Iamia marina sp. nov., a novel species of the genus Iamia.</title>
        <authorList>
            <person name="He Y."/>
            <person name="Tian X."/>
        </authorList>
    </citation>
    <scope>NUCLEOTIDE SEQUENCE</scope>
    <source>
        <strain evidence="2">DSM 19957</strain>
    </source>
</reference>